<sequence>MLQTTLTTHPLTFPAISITSPTPPRPLTHNTQGTPSSQPFSSPSYRLLYRGALSLPDSHLLLDGLTFAAKLDDTPSKHHTFNLLQNPLALALESMRGRPTLRFMGVVQLRDVYVDESGGVELDIHPHATLTRIYLENTFCLSPLPAASSSSSSSKHTKSEIGMKVALGDSNGPETTQIIIYASLQPQQTLLTPNTTRTIQLNVGRLTPHPPVQHHLRLPRPDDPIPRKPPVTFGHDLKKSGSLSLVGTSSSSTSRELKRVASGNVPGGATAPKRQKLMRVGSVADLGSGVRLGGAGASETGQLFKIPELPIKHATSKGKEKEKADVFGDVEEVPTRVIGVGVESKSNSKGGKKKAEDNEDAAASSERANKNLIKKATIAYLARTKDPTRANNPPIDKHHPDFKELYGFVYRGVGYALRAKMKLGTTVDPELVDRLLSRVHIIPKRLKKTTTSLYKITPQVYEFVSLEGYALYVINSLKAYIDQKSQILPSPKSAV</sequence>
<keyword evidence="3" id="KW-1185">Reference proteome</keyword>
<evidence type="ECO:0000256" key="1">
    <source>
        <dbReference type="SAM" id="MobiDB-lite"/>
    </source>
</evidence>
<feature type="region of interest" description="Disordered" evidence="1">
    <location>
        <begin position="206"/>
        <end position="276"/>
    </location>
</feature>
<dbReference type="Proteomes" id="UP000001194">
    <property type="component" value="Unassembled WGS sequence"/>
</dbReference>
<feature type="compositionally biased region" description="Low complexity" evidence="1">
    <location>
        <begin position="240"/>
        <end position="254"/>
    </location>
</feature>
<dbReference type="KEGG" id="lbc:LACBIDRAFT_334029"/>
<feature type="region of interest" description="Disordered" evidence="1">
    <location>
        <begin position="1"/>
        <end position="41"/>
    </location>
</feature>
<feature type="compositionally biased region" description="Polar residues" evidence="1">
    <location>
        <begin position="28"/>
        <end position="41"/>
    </location>
</feature>
<dbReference type="InParanoid" id="B0DXV0"/>
<organism evidence="3">
    <name type="scientific">Laccaria bicolor (strain S238N-H82 / ATCC MYA-4686)</name>
    <name type="common">Bicoloured deceiver</name>
    <name type="synonym">Laccaria laccata var. bicolor</name>
    <dbReference type="NCBI Taxonomy" id="486041"/>
    <lineage>
        <taxon>Eukaryota</taxon>
        <taxon>Fungi</taxon>
        <taxon>Dikarya</taxon>
        <taxon>Basidiomycota</taxon>
        <taxon>Agaricomycotina</taxon>
        <taxon>Agaricomycetes</taxon>
        <taxon>Agaricomycetidae</taxon>
        <taxon>Agaricales</taxon>
        <taxon>Agaricineae</taxon>
        <taxon>Hydnangiaceae</taxon>
        <taxon>Laccaria</taxon>
    </lineage>
</organism>
<dbReference type="RefSeq" id="XP_001888803.1">
    <property type="nucleotide sequence ID" value="XM_001888768.1"/>
</dbReference>
<dbReference type="EMBL" id="DS547148">
    <property type="protein sequence ID" value="EDR00576.1"/>
    <property type="molecule type" value="Genomic_DNA"/>
</dbReference>
<protein>
    <submittedName>
        <fullName evidence="2">Predicted protein</fullName>
    </submittedName>
</protein>
<dbReference type="GeneID" id="6084397"/>
<gene>
    <name evidence="2" type="ORF">LACBIDRAFT_334029</name>
</gene>
<dbReference type="HOGENOM" id="CLU_037886_0_0_1"/>
<evidence type="ECO:0000313" key="2">
    <source>
        <dbReference type="EMBL" id="EDR00576.1"/>
    </source>
</evidence>
<dbReference type="OrthoDB" id="5599874at2759"/>
<name>B0DXV0_LACBS</name>
<proteinExistence type="predicted"/>
<feature type="compositionally biased region" description="Polar residues" evidence="1">
    <location>
        <begin position="1"/>
        <end position="10"/>
    </location>
</feature>
<accession>B0DXV0</accession>
<reference evidence="2 3" key="1">
    <citation type="journal article" date="2008" name="Nature">
        <title>The genome of Laccaria bicolor provides insights into mycorrhizal symbiosis.</title>
        <authorList>
            <person name="Martin F."/>
            <person name="Aerts A."/>
            <person name="Ahren D."/>
            <person name="Brun A."/>
            <person name="Danchin E.G.J."/>
            <person name="Duchaussoy F."/>
            <person name="Gibon J."/>
            <person name="Kohler A."/>
            <person name="Lindquist E."/>
            <person name="Pereda V."/>
            <person name="Salamov A."/>
            <person name="Shapiro H.J."/>
            <person name="Wuyts J."/>
            <person name="Blaudez D."/>
            <person name="Buee M."/>
            <person name="Brokstein P."/>
            <person name="Canbaeck B."/>
            <person name="Cohen D."/>
            <person name="Courty P.E."/>
            <person name="Coutinho P.M."/>
            <person name="Delaruelle C."/>
            <person name="Detter J.C."/>
            <person name="Deveau A."/>
            <person name="DiFazio S."/>
            <person name="Duplessis S."/>
            <person name="Fraissinet-Tachet L."/>
            <person name="Lucic E."/>
            <person name="Frey-Klett P."/>
            <person name="Fourrey C."/>
            <person name="Feussner I."/>
            <person name="Gay G."/>
            <person name="Grimwood J."/>
            <person name="Hoegger P.J."/>
            <person name="Jain P."/>
            <person name="Kilaru S."/>
            <person name="Labbe J."/>
            <person name="Lin Y.C."/>
            <person name="Legue V."/>
            <person name="Le Tacon F."/>
            <person name="Marmeisse R."/>
            <person name="Melayah D."/>
            <person name="Montanini B."/>
            <person name="Muratet M."/>
            <person name="Nehls U."/>
            <person name="Niculita-Hirzel H."/>
            <person name="Oudot-Le Secq M.P."/>
            <person name="Peter M."/>
            <person name="Quesneville H."/>
            <person name="Rajashekar B."/>
            <person name="Reich M."/>
            <person name="Rouhier N."/>
            <person name="Schmutz J."/>
            <person name="Yin T."/>
            <person name="Chalot M."/>
            <person name="Henrissat B."/>
            <person name="Kuees U."/>
            <person name="Lucas S."/>
            <person name="Van de Peer Y."/>
            <person name="Podila G.K."/>
            <person name="Polle A."/>
            <person name="Pukkila P.J."/>
            <person name="Richardson P.M."/>
            <person name="Rouze P."/>
            <person name="Sanders I.R."/>
            <person name="Stajich J.E."/>
            <person name="Tunlid A."/>
            <person name="Tuskan G."/>
            <person name="Grigoriev I.V."/>
        </authorList>
    </citation>
    <scope>NUCLEOTIDE SEQUENCE [LARGE SCALE GENOMIC DNA]</scope>
    <source>
        <strain evidence="3">S238N-H82 / ATCC MYA-4686</strain>
    </source>
</reference>
<feature type="region of interest" description="Disordered" evidence="1">
    <location>
        <begin position="341"/>
        <end position="367"/>
    </location>
</feature>
<dbReference type="AlphaFoldDB" id="B0DXV0"/>
<evidence type="ECO:0000313" key="3">
    <source>
        <dbReference type="Proteomes" id="UP000001194"/>
    </source>
</evidence>